<evidence type="ECO:0000313" key="1">
    <source>
        <dbReference type="EMBL" id="TEB21722.1"/>
    </source>
</evidence>
<dbReference type="AlphaFoldDB" id="A0A4Y7SIX3"/>
<keyword evidence="2" id="KW-1185">Reference proteome</keyword>
<reference evidence="1 2" key="1">
    <citation type="journal article" date="2019" name="Nat. Ecol. Evol.">
        <title>Megaphylogeny resolves global patterns of mushroom evolution.</title>
        <authorList>
            <person name="Varga T."/>
            <person name="Krizsan K."/>
            <person name="Foldi C."/>
            <person name="Dima B."/>
            <person name="Sanchez-Garcia M."/>
            <person name="Sanchez-Ramirez S."/>
            <person name="Szollosi G.J."/>
            <person name="Szarkandi J.G."/>
            <person name="Papp V."/>
            <person name="Albert L."/>
            <person name="Andreopoulos W."/>
            <person name="Angelini C."/>
            <person name="Antonin V."/>
            <person name="Barry K.W."/>
            <person name="Bougher N.L."/>
            <person name="Buchanan P."/>
            <person name="Buyck B."/>
            <person name="Bense V."/>
            <person name="Catcheside P."/>
            <person name="Chovatia M."/>
            <person name="Cooper J."/>
            <person name="Damon W."/>
            <person name="Desjardin D."/>
            <person name="Finy P."/>
            <person name="Geml J."/>
            <person name="Haridas S."/>
            <person name="Hughes K."/>
            <person name="Justo A."/>
            <person name="Karasinski D."/>
            <person name="Kautmanova I."/>
            <person name="Kiss B."/>
            <person name="Kocsube S."/>
            <person name="Kotiranta H."/>
            <person name="LaButti K.M."/>
            <person name="Lechner B.E."/>
            <person name="Liimatainen K."/>
            <person name="Lipzen A."/>
            <person name="Lukacs Z."/>
            <person name="Mihaltcheva S."/>
            <person name="Morgado L.N."/>
            <person name="Niskanen T."/>
            <person name="Noordeloos M.E."/>
            <person name="Ohm R.A."/>
            <person name="Ortiz-Santana B."/>
            <person name="Ovrebo C."/>
            <person name="Racz N."/>
            <person name="Riley R."/>
            <person name="Savchenko A."/>
            <person name="Shiryaev A."/>
            <person name="Soop K."/>
            <person name="Spirin V."/>
            <person name="Szebenyi C."/>
            <person name="Tomsovsky M."/>
            <person name="Tulloss R.E."/>
            <person name="Uehling J."/>
            <person name="Grigoriev I.V."/>
            <person name="Vagvolgyi C."/>
            <person name="Papp T."/>
            <person name="Martin F.M."/>
            <person name="Miettinen O."/>
            <person name="Hibbett D.S."/>
            <person name="Nagy L.G."/>
        </authorList>
    </citation>
    <scope>NUCLEOTIDE SEQUENCE [LARGE SCALE GENOMIC DNA]</scope>
    <source>
        <strain evidence="1 2">FP101781</strain>
    </source>
</reference>
<gene>
    <name evidence="1" type="ORF">FA13DRAFT_1779140</name>
</gene>
<dbReference type="EMBL" id="QPFP01000104">
    <property type="protein sequence ID" value="TEB21722.1"/>
    <property type="molecule type" value="Genomic_DNA"/>
</dbReference>
<protein>
    <submittedName>
        <fullName evidence="1">Uncharacterized protein</fullName>
    </submittedName>
</protein>
<proteinExistence type="predicted"/>
<accession>A0A4Y7SIX3</accession>
<organism evidence="1 2">
    <name type="scientific">Coprinellus micaceus</name>
    <name type="common">Glistening ink-cap mushroom</name>
    <name type="synonym">Coprinus micaceus</name>
    <dbReference type="NCBI Taxonomy" id="71717"/>
    <lineage>
        <taxon>Eukaryota</taxon>
        <taxon>Fungi</taxon>
        <taxon>Dikarya</taxon>
        <taxon>Basidiomycota</taxon>
        <taxon>Agaricomycotina</taxon>
        <taxon>Agaricomycetes</taxon>
        <taxon>Agaricomycetidae</taxon>
        <taxon>Agaricales</taxon>
        <taxon>Agaricineae</taxon>
        <taxon>Psathyrellaceae</taxon>
        <taxon>Coprinellus</taxon>
    </lineage>
</organism>
<name>A0A4Y7SIX3_COPMI</name>
<evidence type="ECO:0000313" key="2">
    <source>
        <dbReference type="Proteomes" id="UP000298030"/>
    </source>
</evidence>
<dbReference type="Proteomes" id="UP000298030">
    <property type="component" value="Unassembled WGS sequence"/>
</dbReference>
<sequence length="191" mass="21051">MVRPNWDEVAQSGEDGKTRLDLERTAVHDYLSVHLRPKDSSGALSLTVGRNGIYEYQHLPNRGDVRFHGAALRRDVRWGFSAPGFVRVPCSRRVTLITMHLPGITSSPRVCQSLPLSGKPKPHRLPVDGTPILELRGLASRSAVPTQLSLPSTPDLQVQRYKGGELHGELTSVSSPLEFVSFRDRRGGAGR</sequence>
<comment type="caution">
    <text evidence="1">The sequence shown here is derived from an EMBL/GenBank/DDBJ whole genome shotgun (WGS) entry which is preliminary data.</text>
</comment>